<name>A0A6C0IN07_9ZZZZ</name>
<protein>
    <submittedName>
        <fullName evidence="2">Uncharacterized protein</fullName>
    </submittedName>
</protein>
<organism evidence="2">
    <name type="scientific">viral metagenome</name>
    <dbReference type="NCBI Taxonomy" id="1070528"/>
    <lineage>
        <taxon>unclassified sequences</taxon>
        <taxon>metagenomes</taxon>
        <taxon>organismal metagenomes</taxon>
    </lineage>
</organism>
<dbReference type="AlphaFoldDB" id="A0A6C0IN07"/>
<evidence type="ECO:0000313" key="2">
    <source>
        <dbReference type="EMBL" id="QHT94578.1"/>
    </source>
</evidence>
<accession>A0A6C0IN07</accession>
<keyword evidence="1" id="KW-1133">Transmembrane helix</keyword>
<sequence>MGFVGYLVSNILISVLIIYILHCAWRFIINKFSVKKKKDLINSQINKYNKLIQEIEVTRPRKKDADFTEELKENLENDLSEFMDLEK</sequence>
<feature type="transmembrane region" description="Helical" evidence="1">
    <location>
        <begin position="6"/>
        <end position="28"/>
    </location>
</feature>
<evidence type="ECO:0000256" key="1">
    <source>
        <dbReference type="SAM" id="Phobius"/>
    </source>
</evidence>
<keyword evidence="1" id="KW-0472">Membrane</keyword>
<reference evidence="2" key="1">
    <citation type="journal article" date="2020" name="Nature">
        <title>Giant virus diversity and host interactions through global metagenomics.</title>
        <authorList>
            <person name="Schulz F."/>
            <person name="Roux S."/>
            <person name="Paez-Espino D."/>
            <person name="Jungbluth S."/>
            <person name="Walsh D.A."/>
            <person name="Denef V.J."/>
            <person name="McMahon K.D."/>
            <person name="Konstantinidis K.T."/>
            <person name="Eloe-Fadrosh E.A."/>
            <person name="Kyrpides N.C."/>
            <person name="Woyke T."/>
        </authorList>
    </citation>
    <scope>NUCLEOTIDE SEQUENCE</scope>
    <source>
        <strain evidence="2">GVMAG-M-3300024258-28</strain>
    </source>
</reference>
<dbReference type="EMBL" id="MN740227">
    <property type="protein sequence ID" value="QHT94578.1"/>
    <property type="molecule type" value="Genomic_DNA"/>
</dbReference>
<keyword evidence="1" id="KW-0812">Transmembrane</keyword>
<proteinExistence type="predicted"/>